<accession>A0A2P2L1M2</accession>
<sequence length="177" mass="19759">MSIFNGANIYGNHTWRIFRVNGSIWEELSFTILTCFKLEENLFLPNFSEVKFLLIKGLQDLINTKFSWSFLQVAAFIQLSNETILARNHLGLTSSDIIAKESLLHPIFPLPKKKRVKEGNRRLATSMSGNILIASTGNFLESIQRKPCTLNAALLEAIAAATPTTAATLFHLLPLVV</sequence>
<dbReference type="AlphaFoldDB" id="A0A2P2L1M2"/>
<proteinExistence type="predicted"/>
<dbReference type="EMBL" id="GGEC01031396">
    <property type="protein sequence ID" value="MBX11880.1"/>
    <property type="molecule type" value="Transcribed_RNA"/>
</dbReference>
<organism evidence="1">
    <name type="scientific">Rhizophora mucronata</name>
    <name type="common">Asiatic mangrove</name>
    <dbReference type="NCBI Taxonomy" id="61149"/>
    <lineage>
        <taxon>Eukaryota</taxon>
        <taxon>Viridiplantae</taxon>
        <taxon>Streptophyta</taxon>
        <taxon>Embryophyta</taxon>
        <taxon>Tracheophyta</taxon>
        <taxon>Spermatophyta</taxon>
        <taxon>Magnoliopsida</taxon>
        <taxon>eudicotyledons</taxon>
        <taxon>Gunneridae</taxon>
        <taxon>Pentapetalae</taxon>
        <taxon>rosids</taxon>
        <taxon>fabids</taxon>
        <taxon>Malpighiales</taxon>
        <taxon>Rhizophoraceae</taxon>
        <taxon>Rhizophora</taxon>
    </lineage>
</organism>
<name>A0A2P2L1M2_RHIMU</name>
<reference evidence="1" key="1">
    <citation type="submission" date="2018-02" db="EMBL/GenBank/DDBJ databases">
        <title>Rhizophora mucronata_Transcriptome.</title>
        <authorList>
            <person name="Meera S.P."/>
            <person name="Sreeshan A."/>
            <person name="Augustine A."/>
        </authorList>
    </citation>
    <scope>NUCLEOTIDE SEQUENCE</scope>
    <source>
        <tissue evidence="1">Leaf</tissue>
    </source>
</reference>
<protein>
    <submittedName>
        <fullName evidence="1">Uncharacterized protein MANES_03G132900</fullName>
    </submittedName>
</protein>
<evidence type="ECO:0000313" key="1">
    <source>
        <dbReference type="EMBL" id="MBX11880.1"/>
    </source>
</evidence>
<dbReference type="EMBL" id="GGEC01031391">
    <property type="protein sequence ID" value="MBX11875.1"/>
    <property type="molecule type" value="Transcribed_RNA"/>
</dbReference>